<evidence type="ECO:0000256" key="8">
    <source>
        <dbReference type="ARBA" id="ARBA00022840"/>
    </source>
</evidence>
<dbReference type="Proteomes" id="UP001374893">
    <property type="component" value="Chromosome"/>
</dbReference>
<evidence type="ECO:0000256" key="2">
    <source>
        <dbReference type="ARBA" id="ARBA00006997"/>
    </source>
</evidence>
<reference evidence="12 13" key="1">
    <citation type="submission" date="2021-06" db="EMBL/GenBank/DDBJ databases">
        <title>Complete genome of Haloferula helveola possessing various polysaccharide degrading enzymes.</title>
        <authorList>
            <person name="Takami H."/>
            <person name="Huang C."/>
            <person name="Hamasaki K."/>
        </authorList>
    </citation>
    <scope>NUCLEOTIDE SEQUENCE [LARGE SCALE GENOMIC DNA]</scope>
    <source>
        <strain evidence="12 13">CN-1</strain>
    </source>
</reference>
<gene>
    <name evidence="11 12" type="primary">aroK</name>
    <name evidence="12" type="ORF">HAHE_17460</name>
</gene>
<evidence type="ECO:0000313" key="13">
    <source>
        <dbReference type="Proteomes" id="UP001374893"/>
    </source>
</evidence>
<dbReference type="PROSITE" id="PS01128">
    <property type="entry name" value="SHIKIMATE_KINASE"/>
    <property type="match status" value="1"/>
</dbReference>
<feature type="binding site" evidence="11">
    <location>
        <begin position="16"/>
        <end position="21"/>
    </location>
    <ligand>
        <name>ATP</name>
        <dbReference type="ChEBI" id="CHEBI:30616"/>
    </ligand>
</feature>
<comment type="subcellular location">
    <subcellularLocation>
        <location evidence="11">Cytoplasm</location>
    </subcellularLocation>
</comment>
<keyword evidence="4 11" id="KW-0028">Amino-acid biosynthesis</keyword>
<dbReference type="EMBL" id="AP024702">
    <property type="protein sequence ID" value="BCX47838.1"/>
    <property type="molecule type" value="Genomic_DNA"/>
</dbReference>
<evidence type="ECO:0000256" key="1">
    <source>
        <dbReference type="ARBA" id="ARBA00004842"/>
    </source>
</evidence>
<feature type="binding site" evidence="11">
    <location>
        <position position="62"/>
    </location>
    <ligand>
        <name>substrate</name>
    </ligand>
</feature>
<evidence type="ECO:0000256" key="10">
    <source>
        <dbReference type="ARBA" id="ARBA00048567"/>
    </source>
</evidence>
<evidence type="ECO:0000256" key="5">
    <source>
        <dbReference type="ARBA" id="ARBA00022679"/>
    </source>
</evidence>
<comment type="similarity">
    <text evidence="2 11">Belongs to the shikimate kinase family.</text>
</comment>
<dbReference type="PRINTS" id="PR01100">
    <property type="entry name" value="SHIKIMTKNASE"/>
</dbReference>
<keyword evidence="6 11" id="KW-0547">Nucleotide-binding</keyword>
<name>A0ABM7RJS1_9BACT</name>
<keyword evidence="11" id="KW-0479">Metal-binding</keyword>
<dbReference type="Pfam" id="PF01202">
    <property type="entry name" value="SKI"/>
    <property type="match status" value="1"/>
</dbReference>
<evidence type="ECO:0000256" key="6">
    <source>
        <dbReference type="ARBA" id="ARBA00022741"/>
    </source>
</evidence>
<sequence>MSSEIPKNIILVGFMGCGKSTIGRRLGQMLGYPFVDTDDLIESKAGMPITEIFERRGEEMFRQLEAAVLQELGSKDAGRAIIATGGGIIGRRRNRRLLKELGFVVWLQVSPDTIIARTKRNRDRPLLATDNPRERIDRLLAEREPLYREVADLELDTSELDAEEIACGILESARYHFTGGA</sequence>
<organism evidence="12 13">
    <name type="scientific">Haloferula helveola</name>
    <dbReference type="NCBI Taxonomy" id="490095"/>
    <lineage>
        <taxon>Bacteria</taxon>
        <taxon>Pseudomonadati</taxon>
        <taxon>Verrucomicrobiota</taxon>
        <taxon>Verrucomicrobiia</taxon>
        <taxon>Verrucomicrobiales</taxon>
        <taxon>Verrucomicrobiaceae</taxon>
        <taxon>Haloferula</taxon>
    </lineage>
</organism>
<comment type="subunit">
    <text evidence="11">Monomer.</text>
</comment>
<dbReference type="SUPFAM" id="SSF52540">
    <property type="entry name" value="P-loop containing nucleoside triphosphate hydrolases"/>
    <property type="match status" value="1"/>
</dbReference>
<comment type="cofactor">
    <cofactor evidence="11">
        <name>Mg(2+)</name>
        <dbReference type="ChEBI" id="CHEBI:18420"/>
    </cofactor>
    <text evidence="11">Binds 1 Mg(2+) ion per subunit.</text>
</comment>
<dbReference type="InterPro" id="IPR031322">
    <property type="entry name" value="Shikimate/glucono_kinase"/>
</dbReference>
<feature type="binding site" evidence="11">
    <location>
        <position position="124"/>
    </location>
    <ligand>
        <name>ATP</name>
        <dbReference type="ChEBI" id="CHEBI:30616"/>
    </ligand>
</feature>
<keyword evidence="5 11" id="KW-0808">Transferase</keyword>
<evidence type="ECO:0000256" key="7">
    <source>
        <dbReference type="ARBA" id="ARBA00022777"/>
    </source>
</evidence>
<keyword evidence="11" id="KW-0963">Cytoplasm</keyword>
<comment type="caution">
    <text evidence="11">Lacks conserved residue(s) required for the propagation of feature annotation.</text>
</comment>
<evidence type="ECO:0000256" key="11">
    <source>
        <dbReference type="HAMAP-Rule" id="MF_00109"/>
    </source>
</evidence>
<dbReference type="RefSeq" id="WP_338690257.1">
    <property type="nucleotide sequence ID" value="NZ_AP024702.1"/>
</dbReference>
<keyword evidence="13" id="KW-1185">Reference proteome</keyword>
<dbReference type="Gene3D" id="3.40.50.300">
    <property type="entry name" value="P-loop containing nucleotide triphosphate hydrolases"/>
    <property type="match status" value="1"/>
</dbReference>
<keyword evidence="8 11" id="KW-0067">ATP-binding</keyword>
<dbReference type="InterPro" id="IPR000623">
    <property type="entry name" value="Shikimate_kinase/TSH1"/>
</dbReference>
<dbReference type="InterPro" id="IPR027417">
    <property type="entry name" value="P-loop_NTPase"/>
</dbReference>
<evidence type="ECO:0000313" key="12">
    <source>
        <dbReference type="EMBL" id="BCX47838.1"/>
    </source>
</evidence>
<keyword evidence="11" id="KW-0460">Magnesium</keyword>
<comment type="catalytic activity">
    <reaction evidence="10 11">
        <text>shikimate + ATP = 3-phosphoshikimate + ADP + H(+)</text>
        <dbReference type="Rhea" id="RHEA:13121"/>
        <dbReference type="ChEBI" id="CHEBI:15378"/>
        <dbReference type="ChEBI" id="CHEBI:30616"/>
        <dbReference type="ChEBI" id="CHEBI:36208"/>
        <dbReference type="ChEBI" id="CHEBI:145989"/>
        <dbReference type="ChEBI" id="CHEBI:456216"/>
        <dbReference type="EC" id="2.7.1.71"/>
    </reaction>
</comment>
<evidence type="ECO:0000256" key="9">
    <source>
        <dbReference type="ARBA" id="ARBA00023141"/>
    </source>
</evidence>
<keyword evidence="7 11" id="KW-0418">Kinase</keyword>
<evidence type="ECO:0000256" key="3">
    <source>
        <dbReference type="ARBA" id="ARBA00012154"/>
    </source>
</evidence>
<accession>A0ABM7RJS1</accession>
<feature type="binding site" evidence="11">
    <location>
        <position position="20"/>
    </location>
    <ligand>
        <name>Mg(2+)</name>
        <dbReference type="ChEBI" id="CHEBI:18420"/>
    </ligand>
</feature>
<dbReference type="EC" id="2.7.1.71" evidence="3 11"/>
<feature type="binding site" evidence="11">
    <location>
        <position position="38"/>
    </location>
    <ligand>
        <name>substrate</name>
    </ligand>
</feature>
<dbReference type="PANTHER" id="PTHR21087:SF16">
    <property type="entry name" value="SHIKIMATE KINASE 1, CHLOROPLASTIC"/>
    <property type="match status" value="1"/>
</dbReference>
<evidence type="ECO:0000256" key="4">
    <source>
        <dbReference type="ARBA" id="ARBA00022605"/>
    </source>
</evidence>
<dbReference type="CDD" id="cd00464">
    <property type="entry name" value="SK"/>
    <property type="match status" value="1"/>
</dbReference>
<dbReference type="HAMAP" id="MF_00109">
    <property type="entry name" value="Shikimate_kinase"/>
    <property type="match status" value="1"/>
</dbReference>
<proteinExistence type="inferred from homology"/>
<feature type="binding site" evidence="11">
    <location>
        <position position="143"/>
    </location>
    <ligand>
        <name>substrate</name>
    </ligand>
</feature>
<dbReference type="PANTHER" id="PTHR21087">
    <property type="entry name" value="SHIKIMATE KINASE"/>
    <property type="match status" value="1"/>
</dbReference>
<comment type="pathway">
    <text evidence="1 11">Metabolic intermediate biosynthesis; chorismate biosynthesis; chorismate from D-erythrose 4-phosphate and phosphoenolpyruvate: step 5/7.</text>
</comment>
<comment type="function">
    <text evidence="11">Catalyzes the specific phosphorylation of the 3-hydroxyl group of shikimic acid using ATP as a cosubstrate.</text>
</comment>
<dbReference type="InterPro" id="IPR023000">
    <property type="entry name" value="Shikimate_kinase_CS"/>
</dbReference>
<keyword evidence="9 11" id="KW-0057">Aromatic amino acid biosynthesis</keyword>
<protein>
    <recommendedName>
        <fullName evidence="3 11">Shikimate kinase</fullName>
        <shortName evidence="11">SK</shortName>
        <ecNumber evidence="3 11">2.7.1.71</ecNumber>
    </recommendedName>
</protein>
<feature type="binding site" evidence="11">
    <location>
        <position position="86"/>
    </location>
    <ligand>
        <name>substrate</name>
    </ligand>
</feature>
<dbReference type="GO" id="GO:0016301">
    <property type="term" value="F:kinase activity"/>
    <property type="evidence" value="ECO:0007669"/>
    <property type="project" value="UniProtKB-KW"/>
</dbReference>